<keyword evidence="1" id="KW-0732">Signal</keyword>
<name>A0A8J2SED4_9STRA</name>
<accession>A0A8J2SED4</accession>
<dbReference type="PANTHER" id="PTHR12083:SF9">
    <property type="entry name" value="BIFUNCTIONAL POLYNUCLEOTIDE PHOSPHATASE_KINASE"/>
    <property type="match status" value="1"/>
</dbReference>
<evidence type="ECO:0000256" key="1">
    <source>
        <dbReference type="SAM" id="SignalP"/>
    </source>
</evidence>
<dbReference type="GO" id="GO:0046404">
    <property type="term" value="F:ATP-dependent polydeoxyribonucleotide 5'-hydroxyl-kinase activity"/>
    <property type="evidence" value="ECO:0007669"/>
    <property type="project" value="TreeGrafter"/>
</dbReference>
<dbReference type="SUPFAM" id="SSF52540">
    <property type="entry name" value="P-loop containing nucleoside triphosphate hydrolases"/>
    <property type="match status" value="1"/>
</dbReference>
<reference evidence="2" key="1">
    <citation type="submission" date="2021-11" db="EMBL/GenBank/DDBJ databases">
        <authorList>
            <consortium name="Genoscope - CEA"/>
            <person name="William W."/>
        </authorList>
    </citation>
    <scope>NUCLEOTIDE SEQUENCE</scope>
</reference>
<evidence type="ECO:0000313" key="2">
    <source>
        <dbReference type="EMBL" id="CAH0366001.1"/>
    </source>
</evidence>
<dbReference type="GO" id="GO:0003690">
    <property type="term" value="F:double-stranded DNA binding"/>
    <property type="evidence" value="ECO:0007669"/>
    <property type="project" value="TreeGrafter"/>
</dbReference>
<dbReference type="AlphaFoldDB" id="A0A8J2SED4"/>
<dbReference type="InterPro" id="IPR027417">
    <property type="entry name" value="P-loop_NTPase"/>
</dbReference>
<evidence type="ECO:0000313" key="3">
    <source>
        <dbReference type="Proteomes" id="UP000789595"/>
    </source>
</evidence>
<proteinExistence type="predicted"/>
<feature type="signal peptide" evidence="1">
    <location>
        <begin position="1"/>
        <end position="16"/>
    </location>
</feature>
<comment type="caution">
    <text evidence="2">The sequence shown here is derived from an EMBL/GenBank/DDBJ whole genome shotgun (WGS) entry which is preliminary data.</text>
</comment>
<dbReference type="OrthoDB" id="19045at2759"/>
<dbReference type="Proteomes" id="UP000789595">
    <property type="component" value="Unassembled WGS sequence"/>
</dbReference>
<dbReference type="EMBL" id="CAKKNE010000001">
    <property type="protein sequence ID" value="CAH0366001.1"/>
    <property type="molecule type" value="Genomic_DNA"/>
</dbReference>
<organism evidence="2 3">
    <name type="scientific">Pelagomonas calceolata</name>
    <dbReference type="NCBI Taxonomy" id="35677"/>
    <lineage>
        <taxon>Eukaryota</taxon>
        <taxon>Sar</taxon>
        <taxon>Stramenopiles</taxon>
        <taxon>Ochrophyta</taxon>
        <taxon>Pelagophyceae</taxon>
        <taxon>Pelagomonadales</taxon>
        <taxon>Pelagomonadaceae</taxon>
        <taxon>Pelagomonas</taxon>
    </lineage>
</organism>
<dbReference type="Gene3D" id="3.40.50.300">
    <property type="entry name" value="P-loop containing nucleotide triphosphate hydrolases"/>
    <property type="match status" value="1"/>
</dbReference>
<sequence>MRPLLAVAALASNAVALAPYAKQIKLAQPELQSWLARDVGRRRQELQALAWLGRAHRVLPNLFDKVFTIDRYANAPWYACDDGRTYGTLKTGTAVVARGVPVSFSLSGDGAKMTVSGLGCDILPRIPANASVMEERDAERLCQQLVASKRILIDAIETAVFDVLEPALAGGPTFEATGDVVEFTPRRDLFAREGSSEKWLQCVSEYYFAAASLQEVVAVGSDVRFVFYYDATEPLNSEDLRRNVNPEIICCRLPEADGAARASLSCVFVVLLVLLVLLEPSSATRSTRRAPVARRGRLLVFASILASSSALKPLTTPPRLVILAGLPGSGKSSLAAALEKRGWAVVNQDSLGNRRKCERACARAFERGDRVVIDRCNHDRAQRAHWTRILERAGGGYKVAVWLTTPVDSCVERVLARPAHPTLAGPGAEKVVRNFEKSFDPPGEDEVDAIIKLAPTDDYDAVAAALDPCM</sequence>
<dbReference type="GO" id="GO:0046403">
    <property type="term" value="F:polynucleotide 3'-phosphatase activity"/>
    <property type="evidence" value="ECO:0007669"/>
    <property type="project" value="TreeGrafter"/>
</dbReference>
<evidence type="ECO:0008006" key="4">
    <source>
        <dbReference type="Google" id="ProtNLM"/>
    </source>
</evidence>
<feature type="chain" id="PRO_5035153249" description="Adenylyl-sulfate kinase" evidence="1">
    <location>
        <begin position="17"/>
        <end position="470"/>
    </location>
</feature>
<protein>
    <recommendedName>
        <fullName evidence="4">Adenylyl-sulfate kinase</fullName>
    </recommendedName>
</protein>
<dbReference type="GO" id="GO:0006281">
    <property type="term" value="P:DNA repair"/>
    <property type="evidence" value="ECO:0007669"/>
    <property type="project" value="TreeGrafter"/>
</dbReference>
<keyword evidence="3" id="KW-1185">Reference proteome</keyword>
<gene>
    <name evidence="2" type="ORF">PECAL_1P24690</name>
</gene>
<dbReference type="PANTHER" id="PTHR12083">
    <property type="entry name" value="BIFUNCTIONAL POLYNUCLEOTIDE PHOSPHATASE/KINASE"/>
    <property type="match status" value="1"/>
</dbReference>